<feature type="compositionally biased region" description="Low complexity" evidence="1">
    <location>
        <begin position="950"/>
        <end position="963"/>
    </location>
</feature>
<feature type="compositionally biased region" description="Pro residues" evidence="1">
    <location>
        <begin position="708"/>
        <end position="720"/>
    </location>
</feature>
<dbReference type="PANTHER" id="PTHR48125:SF10">
    <property type="entry name" value="OS12G0136300 PROTEIN"/>
    <property type="match status" value="1"/>
</dbReference>
<feature type="compositionally biased region" description="Basic and acidic residues" evidence="1">
    <location>
        <begin position="545"/>
        <end position="567"/>
    </location>
</feature>
<comment type="caution">
    <text evidence="3">The sequence shown here is derived from an EMBL/GenBank/DDBJ whole genome shotgun (WGS) entry which is preliminary data.</text>
</comment>
<dbReference type="EMBL" id="JARVKM010000056">
    <property type="protein sequence ID" value="KAK9772882.1"/>
    <property type="molecule type" value="Genomic_DNA"/>
</dbReference>
<sequence length="1094" mass="119955">MSSAPRPRRPPKLIDTPRYPLVPDDGLPTNGARTLAKYSLLADGWVPDANVFAEKLNPNDDLEALPHIPLNTCYRNALIAALLNVAPFLNFCRRVERQSTPRTAMYERLMQVFEAYRNRFGRTSGRRTTDLARTTAAFWDQLDNQRPPGDNKAEWSVEWSWGEYCQNTGNNVKSGSKGAGGKDNDMHDTNELLNYLFDRLVYAELDIGMEDKTSSPTLLKVIFFRLFSFDLVNRVAFKCCDDAKGMKQRVVGNNGSSGYILEVNFSETQPSLAHAISERFHDDAPLTFNCPLCTTEGYYPSFFKFAYLPEVLMIGANYQADRVDKDGKRIQVADLKASPDITEYLDVSQLRDDPSSPDMSLPKGKVEGLYRLDAVVGFPRIALDKGGHYIAWVRRDRDVWDRVNDVAGVKPRRMTMEDWLNEINFRPRLLFYVRDRELDLKDLDAMKTTVVSAPAAGGSSSGGTTGPSGGTKGSSRGTAGPSGGTKGSSRGTAGSSGGITGSSGGNTGSSGGNTGSSGVPRPPPVSPVPPVPPVPRSSRPTMSAEQKKKEMEEAAQRQAKRDAERIKHQGRIRRTAPVPPAGAKPSAPSKPKTPSPSPPTRSTPKSGRRKGEMRAEYKLRLAREEKIEEIKERARVAAEEMQARSEWDKRQALMKSQFGTSKPTGGSSNPSGPTTTPGRGGSTVQRGPAASRALKAPTVPGMVGPKAPKGPPRPPPPPRCPWTIDPDPEDPRIDASAGWDIARFRREFAVEGLNPPPGRNPNVQFWRDIWANHFNLDIRNYDAYSIQKLKAAADEAGIEVKPKPFRNAVKKDYINACKRADQTRLWEYKVHGGPAPNIRGGGGGDDSEEGSHSSDSDSSSKSLTPPPKTDRRKRNYDSDDGYGDDDRHAGRKRPNRGDEVTKRPKRSSSPPPRQQPSSAPKLSAYKRGYRFHRSSERSVKIESPSPSPRPKSSSAKIKQESSSPKSPAKFPGNPARSSPGTDQSAPEDTDSQYDDDDDVSIRFLGLFPDPNETGLEVESSSDSDSGLDFIEWSKKNSRTLWGTRPDPLKQTSAQKSEKADKQPAQQAKSSAQKGKNTGKQPAAQDSASEYSEDE</sequence>
<proteinExistence type="predicted"/>
<organism evidence="3 4">
    <name type="scientific">Seiridium cardinale</name>
    <dbReference type="NCBI Taxonomy" id="138064"/>
    <lineage>
        <taxon>Eukaryota</taxon>
        <taxon>Fungi</taxon>
        <taxon>Dikarya</taxon>
        <taxon>Ascomycota</taxon>
        <taxon>Pezizomycotina</taxon>
        <taxon>Sordariomycetes</taxon>
        <taxon>Xylariomycetidae</taxon>
        <taxon>Amphisphaeriales</taxon>
        <taxon>Sporocadaceae</taxon>
        <taxon>Seiridium</taxon>
    </lineage>
</organism>
<feature type="compositionally biased region" description="Low complexity" evidence="1">
    <location>
        <begin position="659"/>
        <end position="677"/>
    </location>
</feature>
<feature type="compositionally biased region" description="Polar residues" evidence="1">
    <location>
        <begin position="1074"/>
        <end position="1094"/>
    </location>
</feature>
<evidence type="ECO:0000256" key="1">
    <source>
        <dbReference type="SAM" id="MobiDB-lite"/>
    </source>
</evidence>
<dbReference type="Gene3D" id="3.90.70.10">
    <property type="entry name" value="Cysteine proteinases"/>
    <property type="match status" value="1"/>
</dbReference>
<evidence type="ECO:0000259" key="2">
    <source>
        <dbReference type="PROSITE" id="PS50235"/>
    </source>
</evidence>
<dbReference type="InterPro" id="IPR038765">
    <property type="entry name" value="Papain-like_cys_pep_sf"/>
</dbReference>
<feature type="compositionally biased region" description="Acidic residues" evidence="1">
    <location>
        <begin position="985"/>
        <end position="998"/>
    </location>
</feature>
<feature type="region of interest" description="Disordered" evidence="1">
    <location>
        <begin position="453"/>
        <end position="734"/>
    </location>
</feature>
<protein>
    <recommendedName>
        <fullName evidence="2">USP domain-containing protein</fullName>
    </recommendedName>
</protein>
<feature type="compositionally biased region" description="Polar residues" evidence="1">
    <location>
        <begin position="975"/>
        <end position="984"/>
    </location>
</feature>
<accession>A0ABR2XGS2</accession>
<feature type="compositionally biased region" description="Low complexity" evidence="1">
    <location>
        <begin position="1062"/>
        <end position="1073"/>
    </location>
</feature>
<keyword evidence="4" id="KW-1185">Reference proteome</keyword>
<feature type="compositionally biased region" description="Pro residues" evidence="1">
    <location>
        <begin position="520"/>
        <end position="535"/>
    </location>
</feature>
<dbReference type="Proteomes" id="UP001465668">
    <property type="component" value="Unassembled WGS sequence"/>
</dbReference>
<name>A0ABR2XGS2_9PEZI</name>
<dbReference type="Pfam" id="PF00443">
    <property type="entry name" value="UCH"/>
    <property type="match status" value="1"/>
</dbReference>
<evidence type="ECO:0000313" key="3">
    <source>
        <dbReference type="EMBL" id="KAK9772882.1"/>
    </source>
</evidence>
<dbReference type="SUPFAM" id="SSF54001">
    <property type="entry name" value="Cysteine proteinases"/>
    <property type="match status" value="1"/>
</dbReference>
<feature type="region of interest" description="Disordered" evidence="1">
    <location>
        <begin position="830"/>
        <end position="1094"/>
    </location>
</feature>
<feature type="compositionally biased region" description="Pro residues" evidence="1">
    <location>
        <begin position="591"/>
        <end position="601"/>
    </location>
</feature>
<evidence type="ECO:0000313" key="4">
    <source>
        <dbReference type="Proteomes" id="UP001465668"/>
    </source>
</evidence>
<dbReference type="PROSITE" id="PS50235">
    <property type="entry name" value="USP_3"/>
    <property type="match status" value="1"/>
</dbReference>
<reference evidence="3 4" key="1">
    <citation type="submission" date="2024-02" db="EMBL/GenBank/DDBJ databases">
        <title>First draft genome assembly of two strains of Seiridium cardinale.</title>
        <authorList>
            <person name="Emiliani G."/>
            <person name="Scali E."/>
        </authorList>
    </citation>
    <scope>NUCLEOTIDE SEQUENCE [LARGE SCALE GENOMIC DNA]</scope>
    <source>
        <strain evidence="3 4">BM-138-000479</strain>
    </source>
</reference>
<dbReference type="PANTHER" id="PTHR48125">
    <property type="entry name" value="LP07818P1"/>
    <property type="match status" value="1"/>
</dbReference>
<feature type="compositionally biased region" description="Basic and acidic residues" evidence="1">
    <location>
        <begin position="609"/>
        <end position="651"/>
    </location>
</feature>
<gene>
    <name evidence="3" type="ORF">SCAR479_10392</name>
</gene>
<feature type="domain" description="USP" evidence="2">
    <location>
        <begin position="63"/>
        <end position="435"/>
    </location>
</feature>
<feature type="compositionally biased region" description="Gly residues" evidence="1">
    <location>
        <begin position="494"/>
        <end position="515"/>
    </location>
</feature>
<feature type="compositionally biased region" description="Gly residues" evidence="1">
    <location>
        <begin position="459"/>
        <end position="472"/>
    </location>
</feature>
<dbReference type="InterPro" id="IPR001394">
    <property type="entry name" value="Peptidase_C19_UCH"/>
</dbReference>
<dbReference type="CDD" id="cd02257">
    <property type="entry name" value="Peptidase_C19"/>
    <property type="match status" value="1"/>
</dbReference>
<dbReference type="InterPro" id="IPR028889">
    <property type="entry name" value="USP"/>
</dbReference>